<evidence type="ECO:0000313" key="8">
    <source>
        <dbReference type="Proteomes" id="UP000036987"/>
    </source>
</evidence>
<dbReference type="OMA" id="FILDEWI"/>
<feature type="domain" description="Mechanosensitive channel protein 2/3 transmembrane" evidence="6">
    <location>
        <begin position="143"/>
        <end position="268"/>
    </location>
</feature>
<feature type="domain" description="Mechanosensitive ion channel MscS" evidence="4">
    <location>
        <begin position="270"/>
        <end position="340"/>
    </location>
</feature>
<dbReference type="EMBL" id="LFYR01000047">
    <property type="protein sequence ID" value="KMZ76326.1"/>
    <property type="molecule type" value="Genomic_DNA"/>
</dbReference>
<evidence type="ECO:0000259" key="4">
    <source>
        <dbReference type="Pfam" id="PF00924"/>
    </source>
</evidence>
<feature type="transmembrane region" description="Helical" evidence="3">
    <location>
        <begin position="142"/>
        <end position="161"/>
    </location>
</feature>
<accession>A0A0K9Q4X5</accession>
<sequence length="495" mass="56726">MMSVGDCLQISYEAGICFKKCSFGVRNQKNLRRVYLSPQAALRFQPRDLWSFIVSHRFKKTPIQIIRHRRDTVSCRSFRITLALMSRSYAAALRRHPILLTLISAVGLISFSLSACGLRPLLSRNFFTHNNDNWTDTKAHSVFISSYLQPLLIWAAVILICRSIDPVVLSVKESHVIKQRILNFIRSLTTVLTFGYSLSMFIHQMQNLRGQSNDASSLSMSLEFAAKSVNTCVWIASASLFVEMLGFSTHKLLTAGGLGTLLLTLVGREIFTNFLSSLMIYAGRPFILDEWIQTNIDGSDIVGSVERIGLWSPTIIRGENLEAIHVPNQKFNVNVVRNHSQKTHYRMKTHLAISQFDAGKISSIVGDMRKVLANYSQVEKQKLHRRVFFEYIDTETQAFMIQVSCFVKTSHYEEFLGVKESILLDLLRVIRHHRARLATPIRTVQRTYKKNQDRTHDGHAHMHRPIFLINNTTRLTNHPEHHHHVRIIQSNSNLF</sequence>
<comment type="subcellular location">
    <subcellularLocation>
        <location evidence="1">Membrane</location>
        <topology evidence="1">Multi-pass membrane protein</topology>
    </subcellularLocation>
</comment>
<dbReference type="GO" id="GO:0016020">
    <property type="term" value="C:membrane"/>
    <property type="evidence" value="ECO:0007669"/>
    <property type="project" value="UniProtKB-SubCell"/>
</dbReference>
<dbReference type="Pfam" id="PF24956">
    <property type="entry name" value="Msl2-3_C"/>
    <property type="match status" value="1"/>
</dbReference>
<name>A0A0K9Q4X5_ZOSMR</name>
<comment type="similarity">
    <text evidence="2">Belongs to the MscS (TC 1.A.23) family.</text>
</comment>
<feature type="transmembrane region" description="Helical" evidence="3">
    <location>
        <begin position="181"/>
        <end position="204"/>
    </location>
</feature>
<protein>
    <submittedName>
        <fullName evidence="7">Mechanosensitive ion channel protein 2, chloroplastic</fullName>
    </submittedName>
</protein>
<organism evidence="7 8">
    <name type="scientific">Zostera marina</name>
    <name type="common">Eelgrass</name>
    <dbReference type="NCBI Taxonomy" id="29655"/>
    <lineage>
        <taxon>Eukaryota</taxon>
        <taxon>Viridiplantae</taxon>
        <taxon>Streptophyta</taxon>
        <taxon>Embryophyta</taxon>
        <taxon>Tracheophyta</taxon>
        <taxon>Spermatophyta</taxon>
        <taxon>Magnoliopsida</taxon>
        <taxon>Liliopsida</taxon>
        <taxon>Zosteraceae</taxon>
        <taxon>Zostera</taxon>
    </lineage>
</organism>
<keyword evidence="3" id="KW-1133">Transmembrane helix</keyword>
<dbReference type="Pfam" id="PF00924">
    <property type="entry name" value="MS_channel_2nd"/>
    <property type="match status" value="1"/>
</dbReference>
<dbReference type="OrthoDB" id="1676006at2759"/>
<proteinExistence type="inferred from homology"/>
<dbReference type="Proteomes" id="UP000036987">
    <property type="component" value="Unassembled WGS sequence"/>
</dbReference>
<dbReference type="InterPro" id="IPR057483">
    <property type="entry name" value="MSL2/3_TM_dom"/>
</dbReference>
<evidence type="ECO:0000259" key="5">
    <source>
        <dbReference type="Pfam" id="PF24956"/>
    </source>
</evidence>
<feature type="domain" description="Mechanosensitive ion channel protein 2/3 C-terminal" evidence="5">
    <location>
        <begin position="345"/>
        <end position="431"/>
    </location>
</feature>
<dbReference type="Pfam" id="PF25237">
    <property type="entry name" value="MSL2_3"/>
    <property type="match status" value="1"/>
</dbReference>
<keyword evidence="3" id="KW-0472">Membrane</keyword>
<dbReference type="PANTHER" id="PTHR43634">
    <property type="entry name" value="OW CONDUCTANCE MECHANOSENSITIVE CHANNEL"/>
    <property type="match status" value="1"/>
</dbReference>
<dbReference type="InterPro" id="IPR006685">
    <property type="entry name" value="MscS_channel_2nd"/>
</dbReference>
<dbReference type="InterPro" id="IPR010920">
    <property type="entry name" value="LSM_dom_sf"/>
</dbReference>
<comment type="caution">
    <text evidence="7">The sequence shown here is derived from an EMBL/GenBank/DDBJ whole genome shotgun (WGS) entry which is preliminary data.</text>
</comment>
<reference evidence="8" key="1">
    <citation type="journal article" date="2016" name="Nature">
        <title>The genome of the seagrass Zostera marina reveals angiosperm adaptation to the sea.</title>
        <authorList>
            <person name="Olsen J.L."/>
            <person name="Rouze P."/>
            <person name="Verhelst B."/>
            <person name="Lin Y.-C."/>
            <person name="Bayer T."/>
            <person name="Collen J."/>
            <person name="Dattolo E."/>
            <person name="De Paoli E."/>
            <person name="Dittami S."/>
            <person name="Maumus F."/>
            <person name="Michel G."/>
            <person name="Kersting A."/>
            <person name="Lauritano C."/>
            <person name="Lohaus R."/>
            <person name="Toepel M."/>
            <person name="Tonon T."/>
            <person name="Vanneste K."/>
            <person name="Amirebrahimi M."/>
            <person name="Brakel J."/>
            <person name="Bostroem C."/>
            <person name="Chovatia M."/>
            <person name="Grimwood J."/>
            <person name="Jenkins J.W."/>
            <person name="Jueterbock A."/>
            <person name="Mraz A."/>
            <person name="Stam W.T."/>
            <person name="Tice H."/>
            <person name="Bornberg-Bauer E."/>
            <person name="Green P.J."/>
            <person name="Pearson G.A."/>
            <person name="Procaccini G."/>
            <person name="Duarte C.M."/>
            <person name="Schmutz J."/>
            <person name="Reusch T.B.H."/>
            <person name="Van de Peer Y."/>
        </authorList>
    </citation>
    <scope>NUCLEOTIDE SEQUENCE [LARGE SCALE GENOMIC DNA]</scope>
    <source>
        <strain evidence="8">cv. Finnish</strain>
    </source>
</reference>
<dbReference type="InterPro" id="IPR056876">
    <property type="entry name" value="Msl2-3_C"/>
</dbReference>
<evidence type="ECO:0000313" key="7">
    <source>
        <dbReference type="EMBL" id="KMZ76326.1"/>
    </source>
</evidence>
<dbReference type="GO" id="GO:0005216">
    <property type="term" value="F:monoatomic ion channel activity"/>
    <property type="evidence" value="ECO:0000318"/>
    <property type="project" value="GO_Central"/>
</dbReference>
<dbReference type="GO" id="GO:0071470">
    <property type="term" value="P:cellular response to osmotic stress"/>
    <property type="evidence" value="ECO:0000318"/>
    <property type="project" value="GO_Central"/>
</dbReference>
<feature type="transmembrane region" description="Helical" evidence="3">
    <location>
        <begin position="98"/>
        <end position="122"/>
    </location>
</feature>
<dbReference type="PANTHER" id="PTHR43634:SF2">
    <property type="entry name" value="LOW CONDUCTANCE MECHANOSENSITIVE CHANNEL YNAI"/>
    <property type="match status" value="1"/>
</dbReference>
<evidence type="ECO:0000256" key="3">
    <source>
        <dbReference type="SAM" id="Phobius"/>
    </source>
</evidence>
<evidence type="ECO:0000259" key="6">
    <source>
        <dbReference type="Pfam" id="PF25237"/>
    </source>
</evidence>
<evidence type="ECO:0000256" key="2">
    <source>
        <dbReference type="ARBA" id="ARBA00008017"/>
    </source>
</evidence>
<dbReference type="AlphaFoldDB" id="A0A0K9Q4X5"/>
<gene>
    <name evidence="7" type="ORF">ZOSMA_103G00320</name>
</gene>
<dbReference type="InterPro" id="IPR045042">
    <property type="entry name" value="YnaI-like"/>
</dbReference>
<evidence type="ECO:0000256" key="1">
    <source>
        <dbReference type="ARBA" id="ARBA00004141"/>
    </source>
</evidence>
<keyword evidence="3" id="KW-0812">Transmembrane</keyword>
<dbReference type="STRING" id="29655.A0A0K9Q4X5"/>
<dbReference type="SUPFAM" id="SSF50182">
    <property type="entry name" value="Sm-like ribonucleoproteins"/>
    <property type="match status" value="1"/>
</dbReference>
<keyword evidence="8" id="KW-1185">Reference proteome</keyword>
<dbReference type="GO" id="GO:0009526">
    <property type="term" value="C:plastid envelope"/>
    <property type="evidence" value="ECO:0000318"/>
    <property type="project" value="GO_Central"/>
</dbReference>